<dbReference type="InterPro" id="IPR041500">
    <property type="entry name" value="RecC_C"/>
</dbReference>
<dbReference type="NCBIfam" id="TIGR01450">
    <property type="entry name" value="recC"/>
    <property type="match status" value="1"/>
</dbReference>
<dbReference type="GO" id="GO:0008854">
    <property type="term" value="F:exodeoxyribonuclease V activity"/>
    <property type="evidence" value="ECO:0007669"/>
    <property type="project" value="InterPro"/>
</dbReference>
<keyword evidence="2 10" id="KW-0547">Nucleotide-binding</keyword>
<keyword evidence="9 10" id="KW-0234">DNA repair</keyword>
<keyword evidence="7 10" id="KW-0067">ATP-binding</keyword>
<dbReference type="GO" id="GO:0000724">
    <property type="term" value="P:double-strand break repair via homologous recombination"/>
    <property type="evidence" value="ECO:0007669"/>
    <property type="project" value="UniProtKB-UniRule"/>
</dbReference>
<comment type="subunit">
    <text evidence="10">Heterotrimer of RecB, RecC and RecD. All subunits contribute to DNA-binding.</text>
</comment>
<dbReference type="EMBL" id="LRRD01000023">
    <property type="protein sequence ID" value="KXW58138.1"/>
    <property type="molecule type" value="Genomic_DNA"/>
</dbReference>
<dbReference type="PANTHER" id="PTHR30591">
    <property type="entry name" value="RECBCD ENZYME SUBUNIT RECC"/>
    <property type="match status" value="1"/>
</dbReference>
<keyword evidence="3 10" id="KW-0227">DNA damage</keyword>
<evidence type="ECO:0000256" key="6">
    <source>
        <dbReference type="ARBA" id="ARBA00022839"/>
    </source>
</evidence>
<keyword evidence="4 10" id="KW-0378">Hydrolase</keyword>
<evidence type="ECO:0000256" key="2">
    <source>
        <dbReference type="ARBA" id="ARBA00022741"/>
    </source>
</evidence>
<dbReference type="GO" id="GO:0005524">
    <property type="term" value="F:ATP binding"/>
    <property type="evidence" value="ECO:0007669"/>
    <property type="project" value="UniProtKB-UniRule"/>
</dbReference>
<evidence type="ECO:0000256" key="7">
    <source>
        <dbReference type="ARBA" id="ARBA00022840"/>
    </source>
</evidence>
<keyword evidence="8 10" id="KW-0238">DNA-binding</keyword>
<protein>
    <recommendedName>
        <fullName evidence="10">RecBCD enzyme subunit RecC</fullName>
    </recommendedName>
    <alternativeName>
        <fullName evidence="10">Exonuclease V subunit RecC</fullName>
        <shortName evidence="10">ExoV subunit RecC</shortName>
    </alternativeName>
    <alternativeName>
        <fullName evidence="10">Helicase/nuclease RecBCD subunit RecC</fullName>
    </alternativeName>
</protein>
<dbReference type="PATRIC" id="fig|1789004.3.peg.1334"/>
<dbReference type="Gene3D" id="3.40.50.10930">
    <property type="match status" value="1"/>
</dbReference>
<comment type="miscellaneous">
    <text evidence="10">In the RecBCD complex, RecB has a slow 3'-5' helicase, an exonuclease activity and loads RecA onto ssDNA, RecD has a fast 5'-3' helicase activity, while RecC stimulates the ATPase and processivity of the RecB helicase and contributes to recognition of the Chi site.</text>
</comment>
<evidence type="ECO:0000256" key="8">
    <source>
        <dbReference type="ARBA" id="ARBA00023125"/>
    </source>
</evidence>
<dbReference type="GO" id="GO:0003677">
    <property type="term" value="F:DNA binding"/>
    <property type="evidence" value="ECO:0007669"/>
    <property type="project" value="UniProtKB-UniRule"/>
</dbReference>
<dbReference type="Pfam" id="PF17946">
    <property type="entry name" value="RecC_C"/>
    <property type="match status" value="1"/>
</dbReference>
<dbReference type="Gene3D" id="1.10.10.990">
    <property type="match status" value="1"/>
</dbReference>
<keyword evidence="6 10" id="KW-0269">Exonuclease</keyword>
<evidence type="ECO:0000256" key="10">
    <source>
        <dbReference type="HAMAP-Rule" id="MF_01486"/>
    </source>
</evidence>
<reference evidence="12 13" key="1">
    <citation type="submission" date="2016-01" db="EMBL/GenBank/DDBJ databases">
        <title>Genome sequence of the acidophilic iron oxidising Ferrovum strain Z-31.</title>
        <authorList>
            <person name="Poehlein A."/>
            <person name="Ullrich S.R."/>
            <person name="Schloemann M."/>
            <person name="Muehling M."/>
            <person name="Daniel R."/>
        </authorList>
    </citation>
    <scope>NUCLEOTIDE SEQUENCE [LARGE SCALE GENOMIC DNA]</scope>
    <source>
        <strain evidence="12 13">Z-31</strain>
    </source>
</reference>
<dbReference type="InterPro" id="IPR013986">
    <property type="entry name" value="DExx_box_DNA_helicase_dom_sf"/>
</dbReference>
<evidence type="ECO:0000313" key="13">
    <source>
        <dbReference type="Proteomes" id="UP000075653"/>
    </source>
</evidence>
<gene>
    <name evidence="10 12" type="primary">recC</name>
    <name evidence="12" type="ORF">FEMY_13140</name>
</gene>
<evidence type="ECO:0000256" key="9">
    <source>
        <dbReference type="ARBA" id="ARBA00023204"/>
    </source>
</evidence>
<dbReference type="PIRSF" id="PIRSF000980">
    <property type="entry name" value="RecC"/>
    <property type="match status" value="1"/>
</dbReference>
<evidence type="ECO:0000256" key="5">
    <source>
        <dbReference type="ARBA" id="ARBA00022806"/>
    </source>
</evidence>
<dbReference type="AlphaFoldDB" id="A0A149VY78"/>
<dbReference type="STRING" id="1789004.FEMY_13140"/>
<dbReference type="Gene3D" id="3.40.50.300">
    <property type="entry name" value="P-loop containing nucleotide triphosphate hydrolases"/>
    <property type="match status" value="2"/>
</dbReference>
<dbReference type="SUPFAM" id="SSF52980">
    <property type="entry name" value="Restriction endonuclease-like"/>
    <property type="match status" value="1"/>
</dbReference>
<accession>A0A149VY78</accession>
<comment type="caution">
    <text evidence="12">The sequence shown here is derived from an EMBL/GenBank/DDBJ whole genome shotgun (WGS) entry which is preliminary data.</text>
</comment>
<comment type="function">
    <text evidence="10">A helicase/nuclease that prepares dsDNA breaks (DSB) for recombinational DNA repair. Binds to DSBs and unwinds DNA via a highly rapid and processive ATP-dependent bidirectional helicase activity. Unwinds dsDNA until it encounters a Chi (crossover hotspot instigator) sequence from the 3' direction. Cuts ssDNA a few nucleotides 3' to the Chi site. The properties and activities of the enzyme are changed at Chi. The Chi-altered holoenzyme produces a long 3'-ssDNA overhang and facilitates RecA-binding to the ssDNA for homologous DNA recombination and repair. Holoenzyme degrades any linearized DNA that is unable to undergo homologous recombination. In the holoenzyme this subunit recognizes the wild-type Chi sequence, and when added to isolated RecB increases its ATP-dependent helicase processivity.</text>
</comment>
<evidence type="ECO:0000313" key="12">
    <source>
        <dbReference type="EMBL" id="KXW58138.1"/>
    </source>
</evidence>
<dbReference type="PANTHER" id="PTHR30591:SF1">
    <property type="entry name" value="RECBCD ENZYME SUBUNIT RECC"/>
    <property type="match status" value="1"/>
</dbReference>
<name>A0A149VY78_9PROT</name>
<dbReference type="GO" id="GO:0003678">
    <property type="term" value="F:DNA helicase activity"/>
    <property type="evidence" value="ECO:0007669"/>
    <property type="project" value="UniProtKB-UniRule"/>
</dbReference>
<keyword evidence="13" id="KW-1185">Reference proteome</keyword>
<dbReference type="InterPro" id="IPR006697">
    <property type="entry name" value="RecC"/>
</dbReference>
<dbReference type="Pfam" id="PF04257">
    <property type="entry name" value="Exonuc_V_gamma"/>
    <property type="match status" value="1"/>
</dbReference>
<proteinExistence type="inferred from homology"/>
<feature type="domain" description="RecC C-terminal" evidence="11">
    <location>
        <begin position="828"/>
        <end position="1065"/>
    </location>
</feature>
<dbReference type="InterPro" id="IPR011335">
    <property type="entry name" value="Restrct_endonuc-II-like"/>
</dbReference>
<evidence type="ECO:0000259" key="11">
    <source>
        <dbReference type="Pfam" id="PF17946"/>
    </source>
</evidence>
<dbReference type="InterPro" id="IPR027417">
    <property type="entry name" value="P-loop_NTPase"/>
</dbReference>
<organism evidence="12 13">
    <name type="scientific">Ferrovum myxofaciens</name>
    <dbReference type="NCBI Taxonomy" id="416213"/>
    <lineage>
        <taxon>Bacteria</taxon>
        <taxon>Pseudomonadati</taxon>
        <taxon>Pseudomonadota</taxon>
        <taxon>Betaproteobacteria</taxon>
        <taxon>Ferrovales</taxon>
        <taxon>Ferrovaceae</taxon>
        <taxon>Ferrovum</taxon>
    </lineage>
</organism>
<keyword evidence="1 10" id="KW-0540">Nuclease</keyword>
<evidence type="ECO:0000256" key="3">
    <source>
        <dbReference type="ARBA" id="ARBA00022763"/>
    </source>
</evidence>
<dbReference type="GO" id="GO:0009338">
    <property type="term" value="C:exodeoxyribonuclease V complex"/>
    <property type="evidence" value="ECO:0007669"/>
    <property type="project" value="InterPro"/>
</dbReference>
<dbReference type="Gene3D" id="1.10.10.160">
    <property type="match status" value="1"/>
</dbReference>
<comment type="similarity">
    <text evidence="10">Belongs to the RecC family.</text>
</comment>
<dbReference type="HAMAP" id="MF_01486">
    <property type="entry name" value="RecC"/>
    <property type="match status" value="1"/>
</dbReference>
<keyword evidence="5 10" id="KW-0347">Helicase</keyword>
<dbReference type="Proteomes" id="UP000075653">
    <property type="component" value="Unassembled WGS sequence"/>
</dbReference>
<evidence type="ECO:0000256" key="4">
    <source>
        <dbReference type="ARBA" id="ARBA00022801"/>
    </source>
</evidence>
<dbReference type="SUPFAM" id="SSF52540">
    <property type="entry name" value="P-loop containing nucleoside triphosphate hydrolases"/>
    <property type="match status" value="2"/>
</dbReference>
<evidence type="ECO:0000256" key="1">
    <source>
        <dbReference type="ARBA" id="ARBA00022722"/>
    </source>
</evidence>
<sequence>MHPMSTHPPGLVVLHGNRLELLQEAVVHWMRQHPLDPLTEEVILVNSIGAAEWVKASLAESLGICAATRAELPGRFLWRLYRKILGRAMAERSPLDRQALIWRIMKLALQNSLPAPLEAIAHLLRVKDPEARYGFASEVADLFDQYQNYRSSWLADWIQGRDQLTTARGERLPVPATQAWQPALWRCLWQELSPTEQAFTLPVLHQQVLEGLHRNGKILGLPPRIVVFGISTLPHSTLQILDALAHHCQVLVALLNPCRFHWSDIVEGRELWQAVQRRQPWRHHHDFSMTAFEDMHVHAHPLLAAWGRQGRDFMRQLDAYDPSVPDTTDLPRVDLFDERIPRTLLEEVQCAIRDLLPLAEHPLNAVAATDRSLIFHRAHSPLREVQVLQDQLLDLLTQASPALQPRQIVVMVPALEDYVPFIEAVFDRYESGDPRFIPYEIALSRPRLSTPLIHALKWLLALDQHRITASEVRSLLEVPALSQRFELDANGVSKLSQWVEASGIRWGLDDLHRTSLELGACGDQNTWHFGLERLWLGYANGCSGPFDGIEPYPHLSGLEATTLGSLARFIETLKETWETLRTPAPPAVWVERGRHLLNHWFDATNELENLSLGLLHEALSDWLTLCQETGFADPIPLSLFRRSWFDTLEEPKESGRFLSGGVTFCTLLPLRSLPFEVICLLGMNLEAFPRRSAARPHDLMQWPGMPRPGDRARQEDDRALMLDTLLAARRVLSISWCGRDPRDDSERPPSVLVAQLRDYLVRGWRPDESHGHSDLLAQQTQDHPLQPFSRRYFEENQPLHTYAEEWRRIFDPELLKAPFPPLAPQDPPKTLSLKRLGRFLRNPVRFYLESILNTHFEETLTPPDEEIFETSGLARHEWIDALITPPFNPHESQELETRLQRLCRAGQLPLAEMGQAVMTELRNTVTPMLETWGELQERYPHPCEKHPVHLSFGAYEIRDWLEGLRGEGDGKPAAWLELHASRVLEKNGKDLQLHKLLPVWLRHLVTSATGHVLDCHLVAQDTLLTLRAPAPEEAHGVLSSLIELWQEGHRRPLPMALKSALTLVRSDDLGKAAQIYEGTDHSPAEKDRYQERIYPTFACLNQTGEFESLAHCLGPPLWSWAKNAVLTPLGSFHE</sequence>